<reference evidence="4" key="1">
    <citation type="submission" date="2022-08" db="EMBL/GenBank/DDBJ databases">
        <authorList>
            <person name="Marques A."/>
        </authorList>
    </citation>
    <scope>NUCLEOTIDE SEQUENCE</scope>
    <source>
        <strain evidence="4">RhyPub2mFocal</strain>
        <tissue evidence="4">Leaves</tissue>
    </source>
</reference>
<dbReference type="Proteomes" id="UP001140206">
    <property type="component" value="Chromosome 1"/>
</dbReference>
<feature type="domain" description="BTB" evidence="3">
    <location>
        <begin position="180"/>
        <end position="247"/>
    </location>
</feature>
<dbReference type="EMBL" id="JAMFTS010000001">
    <property type="protein sequence ID" value="KAJ4820523.1"/>
    <property type="molecule type" value="Genomic_DNA"/>
</dbReference>
<evidence type="ECO:0000313" key="5">
    <source>
        <dbReference type="Proteomes" id="UP001140206"/>
    </source>
</evidence>
<evidence type="ECO:0000313" key="4">
    <source>
        <dbReference type="EMBL" id="KAJ4820523.1"/>
    </source>
</evidence>
<protein>
    <submittedName>
        <fullName evidence="4">BTB/POZ/MATH-domain protein</fullName>
    </submittedName>
</protein>
<dbReference type="InterPro" id="IPR045005">
    <property type="entry name" value="BPM1-6"/>
</dbReference>
<sequence>MENFSDSVKYIKACTSHHFKFNYKQIMDLKFGRFVSSPVFHALGHDWIIDCYPPDPWRTNTNCISFLIWLQGEYKEVNPTFRCSVMTRDGMNIPLKLFTKGDRAIFELAVEKSPFQGQVSAYFNIECSILNDSIADDGRYELICSIDNTEMCTDRFSLGVPKSFNLQSQIGNLLENSETADVTFHVENLSFRCHRLLLAARSPVLKAELFGNMVEATEKHIKIEDICPEVFKAMLHFMYTDTLPHCDSEMASAEMAQHLFVAADRYAIEGLKALCEDKLCDNISLDTVSSTLALAEQHNSPRLKNSCLEFIAVPDTLMSWMLTEDNVALMQNFPSIIAELRSKVNNISSSRDHKKRKK</sequence>
<dbReference type="Pfam" id="PF24570">
    <property type="entry name" value="BACK_BPM_SPOP"/>
    <property type="match status" value="1"/>
</dbReference>
<dbReference type="InterPro" id="IPR011333">
    <property type="entry name" value="SKP1/BTB/POZ_sf"/>
</dbReference>
<comment type="similarity">
    <text evidence="2">Belongs to the Tdpoz family.</text>
</comment>
<dbReference type="Gene3D" id="3.30.710.10">
    <property type="entry name" value="Potassium Channel Kv1.1, Chain A"/>
    <property type="match status" value="1"/>
</dbReference>
<accession>A0AAV8HXV8</accession>
<dbReference type="PANTHER" id="PTHR26379:SF469">
    <property type="entry name" value="MAB1"/>
    <property type="match status" value="1"/>
</dbReference>
<dbReference type="PANTHER" id="PTHR26379">
    <property type="entry name" value="BTB/POZ AND MATH DOMAIN-CONTAINING PROTEIN 1"/>
    <property type="match status" value="1"/>
</dbReference>
<dbReference type="InterPro" id="IPR056423">
    <property type="entry name" value="BACK_BPM_SPOP"/>
</dbReference>
<dbReference type="SUPFAM" id="SSF54695">
    <property type="entry name" value="POZ domain"/>
    <property type="match status" value="1"/>
</dbReference>
<dbReference type="PROSITE" id="PS50097">
    <property type="entry name" value="BTB"/>
    <property type="match status" value="1"/>
</dbReference>
<name>A0AAV8HXV8_9POAL</name>
<proteinExistence type="inferred from homology"/>
<evidence type="ECO:0000259" key="3">
    <source>
        <dbReference type="PROSITE" id="PS50097"/>
    </source>
</evidence>
<comment type="caution">
    <text evidence="4">The sequence shown here is derived from an EMBL/GenBank/DDBJ whole genome shotgun (WGS) entry which is preliminary data.</text>
</comment>
<dbReference type="GO" id="GO:0016567">
    <property type="term" value="P:protein ubiquitination"/>
    <property type="evidence" value="ECO:0007669"/>
    <property type="project" value="InterPro"/>
</dbReference>
<dbReference type="SMART" id="SM00225">
    <property type="entry name" value="BTB"/>
    <property type="match status" value="1"/>
</dbReference>
<dbReference type="AlphaFoldDB" id="A0AAV8HXV8"/>
<keyword evidence="5" id="KW-1185">Reference proteome</keyword>
<organism evidence="4 5">
    <name type="scientific">Rhynchospora pubera</name>
    <dbReference type="NCBI Taxonomy" id="906938"/>
    <lineage>
        <taxon>Eukaryota</taxon>
        <taxon>Viridiplantae</taxon>
        <taxon>Streptophyta</taxon>
        <taxon>Embryophyta</taxon>
        <taxon>Tracheophyta</taxon>
        <taxon>Spermatophyta</taxon>
        <taxon>Magnoliopsida</taxon>
        <taxon>Liliopsida</taxon>
        <taxon>Poales</taxon>
        <taxon>Cyperaceae</taxon>
        <taxon>Cyperoideae</taxon>
        <taxon>Rhynchosporeae</taxon>
        <taxon>Rhynchospora</taxon>
    </lineage>
</organism>
<evidence type="ECO:0000256" key="2">
    <source>
        <dbReference type="ARBA" id="ARBA00010846"/>
    </source>
</evidence>
<dbReference type="SUPFAM" id="SSF49599">
    <property type="entry name" value="TRAF domain-like"/>
    <property type="match status" value="1"/>
</dbReference>
<comment type="pathway">
    <text evidence="1">Protein modification; protein ubiquitination.</text>
</comment>
<dbReference type="InterPro" id="IPR000210">
    <property type="entry name" value="BTB/POZ_dom"/>
</dbReference>
<dbReference type="CDD" id="cd18280">
    <property type="entry name" value="BTB_POZ_BPM_plant"/>
    <property type="match status" value="1"/>
</dbReference>
<dbReference type="Gene3D" id="6.10.250.3030">
    <property type="match status" value="1"/>
</dbReference>
<gene>
    <name evidence="4" type="ORF">LUZ62_033089</name>
</gene>
<dbReference type="Pfam" id="PF00651">
    <property type="entry name" value="BTB"/>
    <property type="match status" value="1"/>
</dbReference>
<evidence type="ECO:0000256" key="1">
    <source>
        <dbReference type="ARBA" id="ARBA00004906"/>
    </source>
</evidence>